<proteinExistence type="predicted"/>
<evidence type="ECO:0000313" key="3">
    <source>
        <dbReference type="Proteomes" id="UP001219525"/>
    </source>
</evidence>
<accession>A0AAD6Y652</accession>
<feature type="chain" id="PRO_5042025109" description="HAT C-terminal dimerisation domain-containing protein" evidence="1">
    <location>
        <begin position="23"/>
        <end position="102"/>
    </location>
</feature>
<feature type="signal peptide" evidence="1">
    <location>
        <begin position="1"/>
        <end position="22"/>
    </location>
</feature>
<protein>
    <recommendedName>
        <fullName evidence="4">HAT C-terminal dimerisation domain-containing protein</fullName>
    </recommendedName>
</protein>
<dbReference type="Proteomes" id="UP001219525">
    <property type="component" value="Unassembled WGS sequence"/>
</dbReference>
<evidence type="ECO:0000256" key="1">
    <source>
        <dbReference type="SAM" id="SignalP"/>
    </source>
</evidence>
<gene>
    <name evidence="2" type="ORF">GGX14DRAFT_577507</name>
</gene>
<name>A0AAD6Y652_9AGAR</name>
<sequence>MAPKVRMFFLLCAVVKSALVSAGRSAVVVERVFSGGRDTISLRRASLKPETIRTRLMLLKHHLRLKRKSFQDAIRTLDVDQSMEEVIDLDAAEDDEVGEDDP</sequence>
<reference evidence="2" key="1">
    <citation type="submission" date="2023-03" db="EMBL/GenBank/DDBJ databases">
        <title>Massive genome expansion in bonnet fungi (Mycena s.s.) driven by repeated elements and novel gene families across ecological guilds.</title>
        <authorList>
            <consortium name="Lawrence Berkeley National Laboratory"/>
            <person name="Harder C.B."/>
            <person name="Miyauchi S."/>
            <person name="Viragh M."/>
            <person name="Kuo A."/>
            <person name="Thoen E."/>
            <person name="Andreopoulos B."/>
            <person name="Lu D."/>
            <person name="Skrede I."/>
            <person name="Drula E."/>
            <person name="Henrissat B."/>
            <person name="Morin E."/>
            <person name="Kohler A."/>
            <person name="Barry K."/>
            <person name="LaButti K."/>
            <person name="Morin E."/>
            <person name="Salamov A."/>
            <person name="Lipzen A."/>
            <person name="Mereny Z."/>
            <person name="Hegedus B."/>
            <person name="Baldrian P."/>
            <person name="Stursova M."/>
            <person name="Weitz H."/>
            <person name="Taylor A."/>
            <person name="Grigoriev I.V."/>
            <person name="Nagy L.G."/>
            <person name="Martin F."/>
            <person name="Kauserud H."/>
        </authorList>
    </citation>
    <scope>NUCLEOTIDE SEQUENCE</scope>
    <source>
        <strain evidence="2">9144</strain>
    </source>
</reference>
<evidence type="ECO:0000313" key="2">
    <source>
        <dbReference type="EMBL" id="KAJ7193150.1"/>
    </source>
</evidence>
<keyword evidence="1" id="KW-0732">Signal</keyword>
<keyword evidence="3" id="KW-1185">Reference proteome</keyword>
<dbReference type="EMBL" id="JARJCW010000111">
    <property type="protein sequence ID" value="KAJ7193150.1"/>
    <property type="molecule type" value="Genomic_DNA"/>
</dbReference>
<evidence type="ECO:0008006" key="4">
    <source>
        <dbReference type="Google" id="ProtNLM"/>
    </source>
</evidence>
<dbReference type="AlphaFoldDB" id="A0AAD6Y652"/>
<organism evidence="2 3">
    <name type="scientific">Mycena pura</name>
    <dbReference type="NCBI Taxonomy" id="153505"/>
    <lineage>
        <taxon>Eukaryota</taxon>
        <taxon>Fungi</taxon>
        <taxon>Dikarya</taxon>
        <taxon>Basidiomycota</taxon>
        <taxon>Agaricomycotina</taxon>
        <taxon>Agaricomycetes</taxon>
        <taxon>Agaricomycetidae</taxon>
        <taxon>Agaricales</taxon>
        <taxon>Marasmiineae</taxon>
        <taxon>Mycenaceae</taxon>
        <taxon>Mycena</taxon>
    </lineage>
</organism>
<comment type="caution">
    <text evidence="2">The sequence shown here is derived from an EMBL/GenBank/DDBJ whole genome shotgun (WGS) entry which is preliminary data.</text>
</comment>